<reference evidence="2 3" key="1">
    <citation type="journal article" date="2013" name="PLoS ONE">
        <title>Poles Apart: Arctic and Antarctic Octadecabacter strains Share High Genome Plasticity and a New Type of Xanthorhodopsin.</title>
        <authorList>
            <person name="Vollmers J."/>
            <person name="Voget S."/>
            <person name="Dietrich S."/>
            <person name="Gollnow K."/>
            <person name="Smits M."/>
            <person name="Meyer K."/>
            <person name="Brinkhoff T."/>
            <person name="Simon M."/>
            <person name="Daniel R."/>
        </authorList>
    </citation>
    <scope>NUCLEOTIDE SEQUENCE [LARGE SCALE GENOMIC DNA]</scope>
    <source>
        <strain evidence="2 3">307</strain>
    </source>
</reference>
<feature type="transmembrane region" description="Helical" evidence="1">
    <location>
        <begin position="61"/>
        <end position="85"/>
    </location>
</feature>
<feature type="transmembrane region" description="Helical" evidence="1">
    <location>
        <begin position="21"/>
        <end position="41"/>
    </location>
</feature>
<evidence type="ECO:0000256" key="1">
    <source>
        <dbReference type="SAM" id="Phobius"/>
    </source>
</evidence>
<keyword evidence="1" id="KW-0472">Membrane</keyword>
<evidence type="ECO:0000313" key="3">
    <source>
        <dbReference type="Proteomes" id="UP000005307"/>
    </source>
</evidence>
<accession>M9RDL1</accession>
<keyword evidence="1" id="KW-1133">Transmembrane helix</keyword>
<dbReference type="Proteomes" id="UP000005307">
    <property type="component" value="Chromosome"/>
</dbReference>
<dbReference type="EMBL" id="CP003740">
    <property type="protein sequence ID" value="AGI68456.1"/>
    <property type="molecule type" value="Genomic_DNA"/>
</dbReference>
<evidence type="ECO:0000313" key="2">
    <source>
        <dbReference type="EMBL" id="AGI68456.1"/>
    </source>
</evidence>
<proteinExistence type="predicted"/>
<dbReference type="AlphaFoldDB" id="M9RDL1"/>
<protein>
    <submittedName>
        <fullName evidence="2">Uncharacterized protein</fullName>
    </submittedName>
</protein>
<gene>
    <name evidence="2" type="ORF">OAN307_c28930</name>
</gene>
<keyword evidence="3" id="KW-1185">Reference proteome</keyword>
<sequence>MNPKYMTICATKPIQIVKRKLLDWLFFLSSQAKVVVLVQSVPFRFFSIRFARAFSHVSNFIYINVLHFPNVYAHVINGALGMLAMKQNYLSVFKLEFVQVAFTHSSTASIISS</sequence>
<dbReference type="HOGENOM" id="CLU_2130876_0_0_5"/>
<keyword evidence="1" id="KW-0812">Transmembrane</keyword>
<organism evidence="2 3">
    <name type="scientific">Octadecabacter antarcticus 307</name>
    <dbReference type="NCBI Taxonomy" id="391626"/>
    <lineage>
        <taxon>Bacteria</taxon>
        <taxon>Pseudomonadati</taxon>
        <taxon>Pseudomonadota</taxon>
        <taxon>Alphaproteobacteria</taxon>
        <taxon>Rhodobacterales</taxon>
        <taxon>Roseobacteraceae</taxon>
        <taxon>Octadecabacter</taxon>
    </lineage>
</organism>
<dbReference type="KEGG" id="oat:OAN307_c28930"/>
<name>M9RDL1_9RHOB</name>